<gene>
    <name evidence="1" type="ORF">TPC1_15067</name>
</gene>
<name>A0A146KAV9_9EUKA</name>
<feature type="non-terminal residue" evidence="1">
    <location>
        <position position="1"/>
    </location>
</feature>
<dbReference type="AlphaFoldDB" id="A0A146KAV9"/>
<dbReference type="Gene3D" id="3.80.10.10">
    <property type="entry name" value="Ribonuclease Inhibitor"/>
    <property type="match status" value="2"/>
</dbReference>
<dbReference type="Pfam" id="PF13306">
    <property type="entry name" value="LRR_5"/>
    <property type="match status" value="2"/>
</dbReference>
<dbReference type="InterPro" id="IPR026906">
    <property type="entry name" value="LRR_5"/>
</dbReference>
<protein>
    <submittedName>
        <fullName evidence="1">Leucine rich repeats-containing protein</fullName>
    </submittedName>
</protein>
<organism evidence="1">
    <name type="scientific">Trepomonas sp. PC1</name>
    <dbReference type="NCBI Taxonomy" id="1076344"/>
    <lineage>
        <taxon>Eukaryota</taxon>
        <taxon>Metamonada</taxon>
        <taxon>Diplomonadida</taxon>
        <taxon>Hexamitidae</taxon>
        <taxon>Hexamitinae</taxon>
        <taxon>Trepomonas</taxon>
    </lineage>
</organism>
<dbReference type="InterPro" id="IPR032675">
    <property type="entry name" value="LRR_dom_sf"/>
</dbReference>
<evidence type="ECO:0000313" key="1">
    <source>
        <dbReference type="EMBL" id="JAP92855.1"/>
    </source>
</evidence>
<dbReference type="PANTHER" id="PTHR45661">
    <property type="entry name" value="SURFACE ANTIGEN"/>
    <property type="match status" value="1"/>
</dbReference>
<accession>A0A146KAV9</accession>
<dbReference type="PANTHER" id="PTHR45661:SF3">
    <property type="entry name" value="IG-LIKE DOMAIN-CONTAINING PROTEIN"/>
    <property type="match status" value="1"/>
</dbReference>
<dbReference type="SUPFAM" id="SSF52058">
    <property type="entry name" value="L domain-like"/>
    <property type="match status" value="1"/>
</dbReference>
<dbReference type="InterPro" id="IPR053139">
    <property type="entry name" value="Surface_bspA-like"/>
</dbReference>
<reference evidence="1" key="1">
    <citation type="submission" date="2015-07" db="EMBL/GenBank/DDBJ databases">
        <title>Adaptation to a free-living lifestyle via gene acquisitions in the diplomonad Trepomonas sp. PC1.</title>
        <authorList>
            <person name="Xu F."/>
            <person name="Jerlstrom-Hultqvist J."/>
            <person name="Kolisko M."/>
            <person name="Simpson A.G.B."/>
            <person name="Roger A.J."/>
            <person name="Svard S.G."/>
            <person name="Andersson J.O."/>
        </authorList>
    </citation>
    <scope>NUCLEOTIDE SEQUENCE</scope>
    <source>
        <strain evidence="1">PC1</strain>
    </source>
</reference>
<dbReference type="EMBL" id="GDID01003751">
    <property type="protein sequence ID" value="JAP92855.1"/>
    <property type="molecule type" value="Transcribed_RNA"/>
</dbReference>
<proteinExistence type="predicted"/>
<sequence>KYMVNDSDYIAKHAMKVFDFQHLRRIRSQILYENKTVIFVTGTKLEVLEAESLLWAFALSTITAPKVQAIHMSVFYACTALVAINCENVSQIQNSAFAYCHCLKTIRFKELVVIENSCFQECNSLQMVQFDEVIQIKTKAFLGCHSLYKAILPKIEKIEPDSFASSRIQFVPSNQIFDVINQDQDFLRNFQGQFVQYNCIIQNITKFYHQLPSNLVHLESSATKFEKNSFENFYNLRFLAIKRAKTIENQAFCNCFSLEEVFCKKLQTVKENAFYDCCKLTTIDLSTANAIEDMAFGQCFVLNNINLGNVQHLAQNSFYRCYNLKNLSVRRFKTYFVGDEFEVEPGETRGEVCSWGRYIMTSQANQVKKLQLKLKCVRKIADKMMQ</sequence>